<dbReference type="InParanoid" id="A0A067QG66"/>
<dbReference type="AlphaFoldDB" id="A0A067QG66"/>
<feature type="region of interest" description="Disordered" evidence="1">
    <location>
        <begin position="88"/>
        <end position="109"/>
    </location>
</feature>
<evidence type="ECO:0000256" key="1">
    <source>
        <dbReference type="SAM" id="MobiDB-lite"/>
    </source>
</evidence>
<feature type="compositionally biased region" description="Low complexity" evidence="1">
    <location>
        <begin position="88"/>
        <end position="98"/>
    </location>
</feature>
<protein>
    <submittedName>
        <fullName evidence="2">Uncharacterized protein</fullName>
    </submittedName>
</protein>
<dbReference type="STRING" id="933084.A0A067QG66"/>
<name>A0A067QG66_9AGAM</name>
<organism evidence="2 3">
    <name type="scientific">Jaapia argillacea MUCL 33604</name>
    <dbReference type="NCBI Taxonomy" id="933084"/>
    <lineage>
        <taxon>Eukaryota</taxon>
        <taxon>Fungi</taxon>
        <taxon>Dikarya</taxon>
        <taxon>Basidiomycota</taxon>
        <taxon>Agaricomycotina</taxon>
        <taxon>Agaricomycetes</taxon>
        <taxon>Agaricomycetidae</taxon>
        <taxon>Jaapiales</taxon>
        <taxon>Jaapiaceae</taxon>
        <taxon>Jaapia</taxon>
    </lineage>
</organism>
<dbReference type="OrthoDB" id="2804062at2759"/>
<reference evidence="3" key="1">
    <citation type="journal article" date="2014" name="Proc. Natl. Acad. Sci. U.S.A.">
        <title>Extensive sampling of basidiomycete genomes demonstrates inadequacy of the white-rot/brown-rot paradigm for wood decay fungi.</title>
        <authorList>
            <person name="Riley R."/>
            <person name="Salamov A.A."/>
            <person name="Brown D.W."/>
            <person name="Nagy L.G."/>
            <person name="Floudas D."/>
            <person name="Held B.W."/>
            <person name="Levasseur A."/>
            <person name="Lombard V."/>
            <person name="Morin E."/>
            <person name="Otillar R."/>
            <person name="Lindquist E.A."/>
            <person name="Sun H."/>
            <person name="LaButti K.M."/>
            <person name="Schmutz J."/>
            <person name="Jabbour D."/>
            <person name="Luo H."/>
            <person name="Baker S.E."/>
            <person name="Pisabarro A.G."/>
            <person name="Walton J.D."/>
            <person name="Blanchette R.A."/>
            <person name="Henrissat B."/>
            <person name="Martin F."/>
            <person name="Cullen D."/>
            <person name="Hibbett D.S."/>
            <person name="Grigoriev I.V."/>
        </authorList>
    </citation>
    <scope>NUCLEOTIDE SEQUENCE [LARGE SCALE GENOMIC DNA]</scope>
    <source>
        <strain evidence="3">MUCL 33604</strain>
    </source>
</reference>
<sequence>MGRFKIKNVTGQVANTRARSVLGRVQDKVDAVVVQYNHARQGYLSLNGPGPWENTLQVLYPTDVRGPNEKDIKETEALEAERLAEQTGVRTGVGTSGRQRTHRPGGGTVEVEEGRRMLSWLWMQIAADESSDDPKMREVLCIEWAKAKARAERWCKEVTLLDEEMCRAIVYCEWKATWWMSQKTRREDLSEDLAEGLCAYTSEQAISER</sequence>
<dbReference type="HOGENOM" id="CLU_003703_0_1_1"/>
<dbReference type="Proteomes" id="UP000027265">
    <property type="component" value="Unassembled WGS sequence"/>
</dbReference>
<evidence type="ECO:0000313" key="3">
    <source>
        <dbReference type="Proteomes" id="UP000027265"/>
    </source>
</evidence>
<accession>A0A067QG66</accession>
<gene>
    <name evidence="2" type="ORF">JAAARDRAFT_118069</name>
</gene>
<evidence type="ECO:0000313" key="2">
    <source>
        <dbReference type="EMBL" id="KDQ65190.1"/>
    </source>
</evidence>
<feature type="non-terminal residue" evidence="2">
    <location>
        <position position="209"/>
    </location>
</feature>
<dbReference type="EMBL" id="KL197709">
    <property type="protein sequence ID" value="KDQ65190.1"/>
    <property type="molecule type" value="Genomic_DNA"/>
</dbReference>
<keyword evidence="3" id="KW-1185">Reference proteome</keyword>
<proteinExistence type="predicted"/>